<evidence type="ECO:0000256" key="1">
    <source>
        <dbReference type="SAM" id="MobiDB-lite"/>
    </source>
</evidence>
<organism evidence="2 3">
    <name type="scientific">Pengzhenrongella frigida</name>
    <dbReference type="NCBI Taxonomy" id="1259133"/>
    <lineage>
        <taxon>Bacteria</taxon>
        <taxon>Bacillati</taxon>
        <taxon>Actinomycetota</taxon>
        <taxon>Actinomycetes</taxon>
        <taxon>Micrococcales</taxon>
        <taxon>Pengzhenrongella</taxon>
    </lineage>
</organism>
<reference evidence="2 3" key="1">
    <citation type="submission" date="2019-01" db="EMBL/GenBank/DDBJ databases">
        <title>Novel species of Cellulomonas.</title>
        <authorList>
            <person name="Liu Q."/>
            <person name="Xin Y.-H."/>
        </authorList>
    </citation>
    <scope>NUCLEOTIDE SEQUENCE [LARGE SCALE GENOMIC DNA]</scope>
    <source>
        <strain evidence="2 3">HLT2-17</strain>
    </source>
</reference>
<feature type="compositionally biased region" description="Low complexity" evidence="1">
    <location>
        <begin position="379"/>
        <end position="397"/>
    </location>
</feature>
<gene>
    <name evidence="2" type="ORF">EUA98_00320</name>
</gene>
<name>A0A4V1ZHR6_9MICO</name>
<feature type="region of interest" description="Disordered" evidence="1">
    <location>
        <begin position="365"/>
        <end position="413"/>
    </location>
</feature>
<comment type="caution">
    <text evidence="2">The sequence shown here is derived from an EMBL/GenBank/DDBJ whole genome shotgun (WGS) entry which is preliminary data.</text>
</comment>
<dbReference type="AlphaFoldDB" id="A0A4V1ZHR6"/>
<proteinExistence type="predicted"/>
<sequence>MTAAILLAHVRAYAAAVRSELADLSPDQVDDLTDGLEADLAEALEDPRGAVATGEIPIGRPAGASVDGAAGSSIIDLTQRFGPAAEYAAELRSAAGLEPAAQPARRRPVRDTFAAVASGLQGSVVGRVRDASAPMRSSATWQALAAFVVSLRPVWWLVRGWVVFVVLGAVQDFLTQPGDQHFVPRTVAGWLVLGACVVASVQVGRGVGHTRTWSRRATAAVNLLAVLVLLPTLVSADDTVARRLAGTGAYPVYLDAPAIVRPENGVVVDGMLVSNLFVYDAAGNPLSEVQIFDDRGRAVRTTYDEGQQSWSLPGVAEQWSFLPGSDDDGRKRWNVYPLSGLPASELEYDALTGLLQPIEAAMPRTPPRPFAKAPAIVGSTAGSATAPATDAPDSPDATDPPTPAPTPSLPPAP</sequence>
<feature type="compositionally biased region" description="Pro residues" evidence="1">
    <location>
        <begin position="398"/>
        <end position="413"/>
    </location>
</feature>
<evidence type="ECO:0000313" key="3">
    <source>
        <dbReference type="Proteomes" id="UP000293764"/>
    </source>
</evidence>
<dbReference type="EMBL" id="SDWW01000001">
    <property type="protein sequence ID" value="RYV52974.1"/>
    <property type="molecule type" value="Genomic_DNA"/>
</dbReference>
<dbReference type="OrthoDB" id="5185521at2"/>
<protein>
    <submittedName>
        <fullName evidence="2">Uncharacterized protein</fullName>
    </submittedName>
</protein>
<accession>A0A4V1ZHR6</accession>
<dbReference type="Proteomes" id="UP000293764">
    <property type="component" value="Unassembled WGS sequence"/>
</dbReference>
<evidence type="ECO:0000313" key="2">
    <source>
        <dbReference type="EMBL" id="RYV52974.1"/>
    </source>
</evidence>
<keyword evidence="3" id="KW-1185">Reference proteome</keyword>
<dbReference type="RefSeq" id="WP_130100673.1">
    <property type="nucleotide sequence ID" value="NZ_SDWW01000001.1"/>
</dbReference>